<organism evidence="3">
    <name type="scientific">Longilinea arvoryzae</name>
    <dbReference type="NCBI Taxonomy" id="360412"/>
    <lineage>
        <taxon>Bacteria</taxon>
        <taxon>Bacillati</taxon>
        <taxon>Chloroflexota</taxon>
        <taxon>Anaerolineae</taxon>
        <taxon>Anaerolineales</taxon>
        <taxon>Anaerolineaceae</taxon>
        <taxon>Longilinea</taxon>
    </lineage>
</organism>
<feature type="domain" description="Peptidase M16 C-terminal" evidence="2">
    <location>
        <begin position="182"/>
        <end position="360"/>
    </location>
</feature>
<dbReference type="Proteomes" id="UP000055060">
    <property type="component" value="Unassembled WGS sequence"/>
</dbReference>
<feature type="domain" description="Peptidase M16 N-terminal" evidence="1">
    <location>
        <begin position="31"/>
        <end position="148"/>
    </location>
</feature>
<name>A0A0S7BMD6_9CHLR</name>
<dbReference type="AlphaFoldDB" id="A0A0S7BMD6"/>
<dbReference type="InterPro" id="IPR007863">
    <property type="entry name" value="Peptidase_M16_C"/>
</dbReference>
<evidence type="ECO:0000259" key="1">
    <source>
        <dbReference type="Pfam" id="PF00675"/>
    </source>
</evidence>
<proteinExistence type="predicted"/>
<evidence type="ECO:0000313" key="3">
    <source>
        <dbReference type="EMBL" id="GAP15416.1"/>
    </source>
</evidence>
<dbReference type="OrthoDB" id="9762085at2"/>
<evidence type="ECO:0000313" key="4">
    <source>
        <dbReference type="Proteomes" id="UP000055060"/>
    </source>
</evidence>
<dbReference type="SUPFAM" id="SSF63411">
    <property type="entry name" value="LuxS/MPP-like metallohydrolase"/>
    <property type="match status" value="2"/>
</dbReference>
<dbReference type="Pfam" id="PF00675">
    <property type="entry name" value="Peptidase_M16"/>
    <property type="match status" value="1"/>
</dbReference>
<dbReference type="InterPro" id="IPR011765">
    <property type="entry name" value="Pept_M16_N"/>
</dbReference>
<dbReference type="RefSeq" id="WP_075074596.1">
    <property type="nucleotide sequence ID" value="NZ_DF967972.1"/>
</dbReference>
<protein>
    <submittedName>
        <fullName evidence="3">Predicted Zn-dependent peptidase</fullName>
    </submittedName>
</protein>
<dbReference type="Gene3D" id="3.30.830.10">
    <property type="entry name" value="Metalloenzyme, LuxS/M16 peptidase-like"/>
    <property type="match status" value="2"/>
</dbReference>
<dbReference type="EMBL" id="DF967972">
    <property type="protein sequence ID" value="GAP15416.1"/>
    <property type="molecule type" value="Genomic_DNA"/>
</dbReference>
<dbReference type="InterPro" id="IPR011249">
    <property type="entry name" value="Metalloenz_LuxS/M16"/>
</dbReference>
<dbReference type="PANTHER" id="PTHR11851:SF224">
    <property type="entry name" value="PROCESSING PROTEASE"/>
    <property type="match status" value="1"/>
</dbReference>
<keyword evidence="4" id="KW-1185">Reference proteome</keyword>
<dbReference type="InterPro" id="IPR050361">
    <property type="entry name" value="MPP/UQCRC_Complex"/>
</dbReference>
<dbReference type="GO" id="GO:0046872">
    <property type="term" value="F:metal ion binding"/>
    <property type="evidence" value="ECO:0007669"/>
    <property type="project" value="InterPro"/>
</dbReference>
<gene>
    <name evidence="3" type="ORF">LARV_03202</name>
</gene>
<accession>A0A0S7BMD6</accession>
<reference evidence="3" key="1">
    <citation type="submission" date="2015-07" db="EMBL/GenBank/DDBJ databases">
        <title>Draft Genome Sequences of Anaerolinea thermolimosa IMO-1, Bellilinea caldifistulae GOMI-1, Leptolinea tardivitalis YMTK-2, Levilinea saccharolytica KIBI-1,Longilinea arvoryzae KOME-1, Previously Described as Members of the Anaerolineaceae (Chloroflexi).</title>
        <authorList>
            <person name="Sekiguchi Y."/>
            <person name="Ohashi A."/>
            <person name="Matsuura N."/>
            <person name="Tourlousse M.D."/>
        </authorList>
    </citation>
    <scope>NUCLEOTIDE SEQUENCE [LARGE SCALE GENOMIC DNA]</scope>
    <source>
        <strain evidence="3">KOME-1</strain>
    </source>
</reference>
<sequence>MNKNSNSSWKSLPGPLDITRSVLPNGIILLTRSNYNSPSVVVSGYLPSGSIFDPREKLGLAHFTALALMRGTQKHTFQQIYDALESVGASLGFGASVHNTSFGGRALAEDLPLLLNTLSEAIREPGFPAEHIERLRAQLLTGLAMRDQDTADRASIRFDEVVFADHPYGLPEDGYPETIQAIRREDILSHHQRIYGPRNMVLVVVGAVSASQVYDYASQAFGEWENPLQPAAPELPVLAPLTVPVREHIPLPGKSQTDLVMGGFGPKRSSPDYLAASLGNNILGQFGMMGRIGDVVREQAGLAYYASTSLNSWIHTGSWEVSAGVNPANLQRAIDLILVEINRFISEPVSLEELQDSQANYIGRLPLSMESNNGVAAALLNLERFQLGLDYYQQFPVLVAAITPEDVLQAAQRYLFPDRMVAISSGPELQS</sequence>
<dbReference type="PANTHER" id="PTHR11851">
    <property type="entry name" value="METALLOPROTEASE"/>
    <property type="match status" value="1"/>
</dbReference>
<dbReference type="Pfam" id="PF05193">
    <property type="entry name" value="Peptidase_M16_C"/>
    <property type="match status" value="1"/>
</dbReference>
<dbReference type="STRING" id="360412.LARV_03202"/>
<evidence type="ECO:0000259" key="2">
    <source>
        <dbReference type="Pfam" id="PF05193"/>
    </source>
</evidence>